<name>A0A1B7MUN1_9AGAM</name>
<evidence type="ECO:0000256" key="1">
    <source>
        <dbReference type="SAM" id="Phobius"/>
    </source>
</evidence>
<keyword evidence="1" id="KW-1133">Transmembrane helix</keyword>
<dbReference type="EMBL" id="KV448426">
    <property type="protein sequence ID" value="OAX36309.1"/>
    <property type="molecule type" value="Genomic_DNA"/>
</dbReference>
<keyword evidence="3" id="KW-1185">Reference proteome</keyword>
<dbReference type="InParanoid" id="A0A1B7MUN1"/>
<dbReference type="Proteomes" id="UP000092154">
    <property type="component" value="Unassembled WGS sequence"/>
</dbReference>
<sequence length="128" mass="14064">MMAQPLMTQNLFFLMMLFSLWFGIGRLVLDKERFLQESKNDRQLTEVDLDNLEPLEDCDISSTRTSDSKAIPTKLTIAIDSELGVGAEEDIADGCIYDWVDNASVLSCSPTIICMETSNGSEGSGSGN</sequence>
<evidence type="ECO:0000313" key="3">
    <source>
        <dbReference type="Proteomes" id="UP000092154"/>
    </source>
</evidence>
<feature type="transmembrane region" description="Helical" evidence="1">
    <location>
        <begin position="12"/>
        <end position="29"/>
    </location>
</feature>
<gene>
    <name evidence="2" type="ORF">K503DRAFT_867666</name>
</gene>
<keyword evidence="1" id="KW-0812">Transmembrane</keyword>
<accession>A0A1B7MUN1</accession>
<reference evidence="2 3" key="1">
    <citation type="submission" date="2016-06" db="EMBL/GenBank/DDBJ databases">
        <title>Comparative genomics of the ectomycorrhizal sister species Rhizopogon vinicolor and Rhizopogon vesiculosus (Basidiomycota: Boletales) reveals a divergence of the mating type B locus.</title>
        <authorList>
            <consortium name="DOE Joint Genome Institute"/>
            <person name="Mujic A.B."/>
            <person name="Kuo A."/>
            <person name="Tritt A."/>
            <person name="Lipzen A."/>
            <person name="Chen C."/>
            <person name="Johnson J."/>
            <person name="Sharma A."/>
            <person name="Barry K."/>
            <person name="Grigoriev I.V."/>
            <person name="Spatafora J.W."/>
        </authorList>
    </citation>
    <scope>NUCLEOTIDE SEQUENCE [LARGE SCALE GENOMIC DNA]</scope>
    <source>
        <strain evidence="2 3">AM-OR11-026</strain>
    </source>
</reference>
<evidence type="ECO:0000313" key="2">
    <source>
        <dbReference type="EMBL" id="OAX36309.1"/>
    </source>
</evidence>
<keyword evidence="1" id="KW-0472">Membrane</keyword>
<proteinExistence type="predicted"/>
<protein>
    <submittedName>
        <fullName evidence="2">Uncharacterized protein</fullName>
    </submittedName>
</protein>
<organism evidence="2 3">
    <name type="scientific">Rhizopogon vinicolor AM-OR11-026</name>
    <dbReference type="NCBI Taxonomy" id="1314800"/>
    <lineage>
        <taxon>Eukaryota</taxon>
        <taxon>Fungi</taxon>
        <taxon>Dikarya</taxon>
        <taxon>Basidiomycota</taxon>
        <taxon>Agaricomycotina</taxon>
        <taxon>Agaricomycetes</taxon>
        <taxon>Agaricomycetidae</taxon>
        <taxon>Boletales</taxon>
        <taxon>Suillineae</taxon>
        <taxon>Rhizopogonaceae</taxon>
        <taxon>Rhizopogon</taxon>
    </lineage>
</organism>
<dbReference type="OrthoDB" id="2705259at2759"/>
<dbReference type="AlphaFoldDB" id="A0A1B7MUN1"/>